<feature type="transmembrane region" description="Helical" evidence="12">
    <location>
        <begin position="97"/>
        <end position="126"/>
    </location>
</feature>
<sequence>MNAASVFAVGFGAFAGAVVRWLLGLALNPLLPHIPLGTLVANLAGGLVMGLAMGLFAHFDTVPLAWRLALTTGFLGGLTTFSSFSAETTNLMLRAQWGWAAAIIGAHVAGSIAMTLAGFGLVRLFLRG</sequence>
<dbReference type="InterPro" id="IPR003691">
    <property type="entry name" value="FluC"/>
</dbReference>
<feature type="binding site" evidence="12">
    <location>
        <position position="79"/>
    </location>
    <ligand>
        <name>Na(+)</name>
        <dbReference type="ChEBI" id="CHEBI:29101"/>
        <note>structural</note>
    </ligand>
</feature>
<organism evidence="13 14">
    <name type="scientific">Dokdonella fugitiva</name>
    <dbReference type="NCBI Taxonomy" id="328517"/>
    <lineage>
        <taxon>Bacteria</taxon>
        <taxon>Pseudomonadati</taxon>
        <taxon>Pseudomonadota</taxon>
        <taxon>Gammaproteobacteria</taxon>
        <taxon>Lysobacterales</taxon>
        <taxon>Rhodanobacteraceae</taxon>
        <taxon>Dokdonella</taxon>
    </lineage>
</organism>
<dbReference type="GO" id="GO:0140114">
    <property type="term" value="P:cellular detoxification of fluoride"/>
    <property type="evidence" value="ECO:0007669"/>
    <property type="project" value="UniProtKB-UniRule"/>
</dbReference>
<dbReference type="GO" id="GO:0062054">
    <property type="term" value="F:fluoride channel activity"/>
    <property type="evidence" value="ECO:0007669"/>
    <property type="project" value="UniProtKB-UniRule"/>
</dbReference>
<evidence type="ECO:0000256" key="7">
    <source>
        <dbReference type="ARBA" id="ARBA00023065"/>
    </source>
</evidence>
<comment type="function">
    <text evidence="12">Fluoride-specific ion channel. Important for reducing fluoride concentration in the cell, thus reducing its toxicity.</text>
</comment>
<evidence type="ECO:0000256" key="9">
    <source>
        <dbReference type="ARBA" id="ARBA00023303"/>
    </source>
</evidence>
<keyword evidence="5 12" id="KW-1133">Transmembrane helix</keyword>
<dbReference type="GO" id="GO:0046872">
    <property type="term" value="F:metal ion binding"/>
    <property type="evidence" value="ECO:0007669"/>
    <property type="project" value="UniProtKB-KW"/>
</dbReference>
<evidence type="ECO:0000256" key="12">
    <source>
        <dbReference type="HAMAP-Rule" id="MF_00454"/>
    </source>
</evidence>
<protein>
    <recommendedName>
        <fullName evidence="12">Fluoride-specific ion channel FluC</fullName>
    </recommendedName>
</protein>
<keyword evidence="4 12" id="KW-0812">Transmembrane</keyword>
<dbReference type="Pfam" id="PF02537">
    <property type="entry name" value="CRCB"/>
    <property type="match status" value="1"/>
</dbReference>
<evidence type="ECO:0000256" key="5">
    <source>
        <dbReference type="ARBA" id="ARBA00022989"/>
    </source>
</evidence>
<feature type="transmembrane region" description="Helical" evidence="12">
    <location>
        <begin position="39"/>
        <end position="57"/>
    </location>
</feature>
<keyword evidence="2 12" id="KW-1003">Cell membrane</keyword>
<evidence type="ECO:0000313" key="13">
    <source>
        <dbReference type="EMBL" id="TCO38351.1"/>
    </source>
</evidence>
<comment type="caution">
    <text evidence="13">The sequence shown here is derived from an EMBL/GenBank/DDBJ whole genome shotgun (WGS) entry which is preliminary data.</text>
</comment>
<keyword evidence="12" id="KW-0813">Transport</keyword>
<dbReference type="NCBIfam" id="NF010792">
    <property type="entry name" value="PRK14196.1"/>
    <property type="match status" value="1"/>
</dbReference>
<evidence type="ECO:0000256" key="10">
    <source>
        <dbReference type="ARBA" id="ARBA00035120"/>
    </source>
</evidence>
<comment type="catalytic activity">
    <reaction evidence="11">
        <text>fluoride(in) = fluoride(out)</text>
        <dbReference type="Rhea" id="RHEA:76159"/>
        <dbReference type="ChEBI" id="CHEBI:17051"/>
    </reaction>
    <physiologicalReaction direction="left-to-right" evidence="11">
        <dbReference type="Rhea" id="RHEA:76160"/>
    </physiologicalReaction>
</comment>
<name>A0A4R2I2M4_9GAMM</name>
<keyword evidence="12" id="KW-0479">Metal-binding</keyword>
<feature type="transmembrane region" description="Helical" evidence="12">
    <location>
        <begin position="64"/>
        <end position="85"/>
    </location>
</feature>
<comment type="activity regulation">
    <text evidence="12">Na(+) is not transported, but it plays an essential structural role and its presence is essential for fluoride channel function.</text>
</comment>
<evidence type="ECO:0000256" key="2">
    <source>
        <dbReference type="ARBA" id="ARBA00022475"/>
    </source>
</evidence>
<dbReference type="RefSeq" id="WP_131999584.1">
    <property type="nucleotide sequence ID" value="NZ_JACGXM010000015.1"/>
</dbReference>
<evidence type="ECO:0000256" key="4">
    <source>
        <dbReference type="ARBA" id="ARBA00022692"/>
    </source>
</evidence>
<evidence type="ECO:0000256" key="11">
    <source>
        <dbReference type="ARBA" id="ARBA00035585"/>
    </source>
</evidence>
<dbReference type="PANTHER" id="PTHR28259">
    <property type="entry name" value="FLUORIDE EXPORT PROTEIN 1-RELATED"/>
    <property type="match status" value="1"/>
</dbReference>
<evidence type="ECO:0000256" key="8">
    <source>
        <dbReference type="ARBA" id="ARBA00023136"/>
    </source>
</evidence>
<gene>
    <name evidence="12" type="primary">fluC</name>
    <name evidence="12" type="synonym">crcB</name>
    <name evidence="13" type="ORF">EV148_108189</name>
</gene>
<comment type="subcellular location">
    <subcellularLocation>
        <location evidence="1 12">Cell membrane</location>
        <topology evidence="1 12">Multi-pass membrane protein</topology>
    </subcellularLocation>
</comment>
<keyword evidence="8 12" id="KW-0472">Membrane</keyword>
<reference evidence="13 14" key="1">
    <citation type="journal article" date="2015" name="Stand. Genomic Sci.">
        <title>Genomic Encyclopedia of Bacterial and Archaeal Type Strains, Phase III: the genomes of soil and plant-associated and newly described type strains.</title>
        <authorList>
            <person name="Whitman W.B."/>
            <person name="Woyke T."/>
            <person name="Klenk H.P."/>
            <person name="Zhou Y."/>
            <person name="Lilburn T.G."/>
            <person name="Beck B.J."/>
            <person name="De Vos P."/>
            <person name="Vandamme P."/>
            <person name="Eisen J.A."/>
            <person name="Garrity G."/>
            <person name="Hugenholtz P."/>
            <person name="Kyrpides N.C."/>
        </authorList>
    </citation>
    <scope>NUCLEOTIDE SEQUENCE [LARGE SCALE GENOMIC DNA]</scope>
    <source>
        <strain evidence="13 14">A3</strain>
    </source>
</reference>
<evidence type="ECO:0000256" key="1">
    <source>
        <dbReference type="ARBA" id="ARBA00004651"/>
    </source>
</evidence>
<proteinExistence type="inferred from homology"/>
<dbReference type="HAMAP" id="MF_00454">
    <property type="entry name" value="FluC"/>
    <property type="match status" value="1"/>
</dbReference>
<keyword evidence="9 12" id="KW-0407">Ion channel</keyword>
<comment type="similarity">
    <text evidence="10 12">Belongs to the fluoride channel Fluc/FEX (TC 1.A.43) family.</text>
</comment>
<dbReference type="PANTHER" id="PTHR28259:SF1">
    <property type="entry name" value="FLUORIDE EXPORT PROTEIN 1-RELATED"/>
    <property type="match status" value="1"/>
</dbReference>
<feature type="binding site" evidence="12">
    <location>
        <position position="76"/>
    </location>
    <ligand>
        <name>Na(+)</name>
        <dbReference type="ChEBI" id="CHEBI:29101"/>
        <note>structural</note>
    </ligand>
</feature>
<accession>A0A4R2I2M4</accession>
<evidence type="ECO:0000256" key="3">
    <source>
        <dbReference type="ARBA" id="ARBA00022519"/>
    </source>
</evidence>
<dbReference type="GO" id="GO:0005886">
    <property type="term" value="C:plasma membrane"/>
    <property type="evidence" value="ECO:0007669"/>
    <property type="project" value="UniProtKB-SubCell"/>
</dbReference>
<evidence type="ECO:0000256" key="6">
    <source>
        <dbReference type="ARBA" id="ARBA00023053"/>
    </source>
</evidence>
<evidence type="ECO:0000313" key="14">
    <source>
        <dbReference type="Proteomes" id="UP000294862"/>
    </source>
</evidence>
<keyword evidence="14" id="KW-1185">Reference proteome</keyword>
<keyword evidence="6 12" id="KW-0915">Sodium</keyword>
<dbReference type="Proteomes" id="UP000294862">
    <property type="component" value="Unassembled WGS sequence"/>
</dbReference>
<dbReference type="AlphaFoldDB" id="A0A4R2I2M4"/>
<keyword evidence="3" id="KW-0997">Cell inner membrane</keyword>
<dbReference type="NCBIfam" id="TIGR00494">
    <property type="entry name" value="crcB"/>
    <property type="match status" value="1"/>
</dbReference>
<keyword evidence="7 12" id="KW-0406">Ion transport</keyword>
<dbReference type="EMBL" id="SLWQ01000008">
    <property type="protein sequence ID" value="TCO38351.1"/>
    <property type="molecule type" value="Genomic_DNA"/>
</dbReference>